<gene>
    <name evidence="1" type="ORF">F441_18273</name>
</gene>
<organism evidence="1 2">
    <name type="scientific">Phytophthora nicotianae CJ01A1</name>
    <dbReference type="NCBI Taxonomy" id="1317063"/>
    <lineage>
        <taxon>Eukaryota</taxon>
        <taxon>Sar</taxon>
        <taxon>Stramenopiles</taxon>
        <taxon>Oomycota</taxon>
        <taxon>Peronosporomycetes</taxon>
        <taxon>Peronosporales</taxon>
        <taxon>Peronosporaceae</taxon>
        <taxon>Phytophthora</taxon>
    </lineage>
</organism>
<evidence type="ECO:0000313" key="1">
    <source>
        <dbReference type="EMBL" id="ETP05040.1"/>
    </source>
</evidence>
<proteinExistence type="predicted"/>
<dbReference type="InterPro" id="IPR029058">
    <property type="entry name" value="AB_hydrolase_fold"/>
</dbReference>
<sequence length="390" mass="44522">MTKYTNGVDTIVYGVSYGTIFAERLMHLAPPQVTGYVLDSVAATSGAPDDKFFWISRWDFNFHEVGDDFLSLCASDSNCKSRFNDAGELNNSSPSFNLRAALGSALIDSYVRTLIPPVVYRLQRCAAEDLDVLTQFFTTIRDNDKGKTQDKTFTSTLLYNLIVYSELMKSPWPSTSALEARFTQAKMSSEGGAYLLSSQYCAFNQREVGVMCQVPRWQLRLQWYCLDPLTPSKYAKYLLNQLVGEKKELVTFKYTTHATIVTTQMVAGDPWSETCAMKVLASYPAFFHGKRKTRQPEAPFINDTKSLTNRSETLDKLRQDLWLTTQKQLKIVQLIRNEIPDCKDSDARNVLHDTTELLQRRISQTQTILEGTFDYSIQLDKKRRLKKQKQ</sequence>
<reference evidence="1 2" key="1">
    <citation type="submission" date="2013-11" db="EMBL/GenBank/DDBJ databases">
        <title>The Genome Sequence of Phytophthora parasitica CJ01A1.</title>
        <authorList>
            <consortium name="The Broad Institute Genomics Platform"/>
            <person name="Russ C."/>
            <person name="Tyler B."/>
            <person name="Panabieres F."/>
            <person name="Shan W."/>
            <person name="Tripathy S."/>
            <person name="Grunwald N."/>
            <person name="Machado M."/>
            <person name="Johnson C.S."/>
            <person name="Walker B."/>
            <person name="Young S.K."/>
            <person name="Zeng Q."/>
            <person name="Gargeya S."/>
            <person name="Fitzgerald M."/>
            <person name="Haas B."/>
            <person name="Abouelleil A."/>
            <person name="Allen A.W."/>
            <person name="Alvarado L."/>
            <person name="Arachchi H.M."/>
            <person name="Berlin A.M."/>
            <person name="Chapman S.B."/>
            <person name="Gainer-Dewar J."/>
            <person name="Goldberg J."/>
            <person name="Griggs A."/>
            <person name="Gujja S."/>
            <person name="Hansen M."/>
            <person name="Howarth C."/>
            <person name="Imamovic A."/>
            <person name="Ireland A."/>
            <person name="Larimer J."/>
            <person name="McCowan C."/>
            <person name="Murphy C."/>
            <person name="Pearson M."/>
            <person name="Poon T.W."/>
            <person name="Priest M."/>
            <person name="Roberts A."/>
            <person name="Saif S."/>
            <person name="Shea T."/>
            <person name="Sisk P."/>
            <person name="Sykes S."/>
            <person name="Wortman J."/>
            <person name="Nusbaum C."/>
            <person name="Birren B."/>
        </authorList>
    </citation>
    <scope>NUCLEOTIDE SEQUENCE [LARGE SCALE GENOMIC DNA]</scope>
    <source>
        <strain evidence="1 2">CJ01A1</strain>
    </source>
</reference>
<comment type="caution">
    <text evidence="1">The sequence shown here is derived from an EMBL/GenBank/DDBJ whole genome shotgun (WGS) entry which is preliminary data.</text>
</comment>
<evidence type="ECO:0000313" key="2">
    <source>
        <dbReference type="Proteomes" id="UP000018958"/>
    </source>
</evidence>
<dbReference type="Gene3D" id="3.40.50.1820">
    <property type="entry name" value="alpha/beta hydrolase"/>
    <property type="match status" value="1"/>
</dbReference>
<dbReference type="Proteomes" id="UP000018958">
    <property type="component" value="Unassembled WGS sequence"/>
</dbReference>
<protein>
    <recommendedName>
        <fullName evidence="3">AB hydrolase-1 domain-containing protein</fullName>
    </recommendedName>
</protein>
<evidence type="ECO:0008006" key="3">
    <source>
        <dbReference type="Google" id="ProtNLM"/>
    </source>
</evidence>
<dbReference type="OrthoDB" id="107471at2759"/>
<accession>W2W3A2</accession>
<dbReference type="AlphaFoldDB" id="W2W3A2"/>
<dbReference type="EMBL" id="ANIX01003622">
    <property type="protein sequence ID" value="ETP05040.1"/>
    <property type="molecule type" value="Genomic_DNA"/>
</dbReference>
<name>W2W3A2_PHYNI</name>